<accession>A0AA49IXQ4</accession>
<feature type="domain" description="UspA" evidence="2">
    <location>
        <begin position="1"/>
        <end position="140"/>
    </location>
</feature>
<dbReference type="EMBL" id="CP107246">
    <property type="protein sequence ID" value="WIM06240.1"/>
    <property type="molecule type" value="Genomic_DNA"/>
</dbReference>
<gene>
    <name evidence="3" type="ORF">OHM77_02805</name>
</gene>
<evidence type="ECO:0000313" key="3">
    <source>
        <dbReference type="EMBL" id="WIM06240.1"/>
    </source>
</evidence>
<evidence type="ECO:0000256" key="1">
    <source>
        <dbReference type="ARBA" id="ARBA00008791"/>
    </source>
</evidence>
<dbReference type="PRINTS" id="PR01438">
    <property type="entry name" value="UNVRSLSTRESS"/>
</dbReference>
<protein>
    <submittedName>
        <fullName evidence="3">Universal stress protein</fullName>
    </submittedName>
</protein>
<reference evidence="3" key="1">
    <citation type="journal article" date="2023" name="Nat. Microbiol.">
        <title>Enrichment and characterization of a nitric oxide-reducing microbial community in a continuous bioreactor.</title>
        <authorList>
            <person name="Garrido-Amador P."/>
            <person name="Stortenbeker N."/>
            <person name="Wessels H.J.C.T."/>
            <person name="Speth D.R."/>
            <person name="Garcia-Heredia I."/>
            <person name="Kartal B."/>
        </authorList>
    </citation>
    <scope>NUCLEOTIDE SEQUENCE</scope>
    <source>
        <strain evidence="3">MAG1</strain>
    </source>
</reference>
<dbReference type="InterPro" id="IPR006016">
    <property type="entry name" value="UspA"/>
</dbReference>
<dbReference type="PANTHER" id="PTHR31964">
    <property type="entry name" value="ADENINE NUCLEOTIDE ALPHA HYDROLASES-LIKE SUPERFAMILY PROTEIN"/>
    <property type="match status" value="1"/>
</dbReference>
<proteinExistence type="inferred from homology"/>
<comment type="similarity">
    <text evidence="1">Belongs to the universal stress protein A family.</text>
</comment>
<dbReference type="KEGG" id="npv:OHM77_02805"/>
<dbReference type="Pfam" id="PF00582">
    <property type="entry name" value="Usp"/>
    <property type="match status" value="1"/>
</dbReference>
<dbReference type="InterPro" id="IPR014729">
    <property type="entry name" value="Rossmann-like_a/b/a_fold"/>
</dbReference>
<evidence type="ECO:0000259" key="2">
    <source>
        <dbReference type="Pfam" id="PF00582"/>
    </source>
</evidence>
<dbReference type="Gene3D" id="3.40.50.620">
    <property type="entry name" value="HUPs"/>
    <property type="match status" value="1"/>
</dbReference>
<organism evidence="3">
    <name type="scientific">Candidatus Nitricoxidivorans perseverans</name>
    <dbReference type="NCBI Taxonomy" id="2975601"/>
    <lineage>
        <taxon>Bacteria</taxon>
        <taxon>Pseudomonadati</taxon>
        <taxon>Pseudomonadota</taxon>
        <taxon>Betaproteobacteria</taxon>
        <taxon>Nitrosomonadales</taxon>
        <taxon>Sterolibacteriaceae</taxon>
        <taxon>Candidatus Nitricoxidivorans</taxon>
    </lineage>
</organism>
<dbReference type="CDD" id="cd00293">
    <property type="entry name" value="USP-like"/>
    <property type="match status" value="1"/>
</dbReference>
<dbReference type="Proteomes" id="UP001234916">
    <property type="component" value="Chromosome"/>
</dbReference>
<dbReference type="SUPFAM" id="SSF52402">
    <property type="entry name" value="Adenine nucleotide alpha hydrolases-like"/>
    <property type="match status" value="1"/>
</dbReference>
<dbReference type="PANTHER" id="PTHR31964:SF113">
    <property type="entry name" value="USPA DOMAIN-CONTAINING PROTEIN"/>
    <property type="match status" value="1"/>
</dbReference>
<dbReference type="InterPro" id="IPR006015">
    <property type="entry name" value="Universal_stress_UspA"/>
</dbReference>
<name>A0AA49IXQ4_9PROT</name>
<sequence length="146" mass="15790">MRKVLLPVDGSDSAFQAALYLIDLIQKHGPVEVHVVNVQPKPQEWQTHGMEKEAISDHLAVDAHLALKPILHVLNEKNVACQTHTKLGDPAETLVALADELGCDHIVMGTRGLGAISGIVLGSVTRKVLHLANVPVICIKNEPGRR</sequence>
<dbReference type="AlphaFoldDB" id="A0AA49IXQ4"/>